<gene>
    <name evidence="2" type="ORF">KN1_06610</name>
</gene>
<reference evidence="2 3" key="1">
    <citation type="submission" date="2021-04" db="EMBL/GenBank/DDBJ databases">
        <title>Complete genome sequence of Stygiolobus sp. KN-1.</title>
        <authorList>
            <person name="Nakamura K."/>
            <person name="Sakai H."/>
            <person name="Kurosawa N."/>
        </authorList>
    </citation>
    <scope>NUCLEOTIDE SEQUENCE [LARGE SCALE GENOMIC DNA]</scope>
    <source>
        <strain evidence="2 3">KN-1</strain>
    </source>
</reference>
<evidence type="ECO:0000313" key="2">
    <source>
        <dbReference type="EMBL" id="BCU69364.1"/>
    </source>
</evidence>
<proteinExistence type="predicted"/>
<protein>
    <recommendedName>
        <fullName evidence="4">DUF1634 domain-containing protein</fullName>
    </recommendedName>
</protein>
<evidence type="ECO:0008006" key="4">
    <source>
        <dbReference type="Google" id="ProtNLM"/>
    </source>
</evidence>
<feature type="transmembrane region" description="Helical" evidence="1">
    <location>
        <begin position="89"/>
        <end position="112"/>
    </location>
</feature>
<dbReference type="GeneID" id="66162419"/>
<dbReference type="Pfam" id="PF07843">
    <property type="entry name" value="DUF1634"/>
    <property type="match status" value="1"/>
</dbReference>
<keyword evidence="3" id="KW-1185">Reference proteome</keyword>
<dbReference type="RefSeq" id="WP_221289399.1">
    <property type="nucleotide sequence ID" value="NZ_AP024597.1"/>
</dbReference>
<dbReference type="InterPro" id="IPR012861">
    <property type="entry name" value="DUF1634"/>
</dbReference>
<dbReference type="AlphaFoldDB" id="A0A8D5U4Y7"/>
<dbReference type="Proteomes" id="UP000825123">
    <property type="component" value="Chromosome"/>
</dbReference>
<sequence>MDEKKVISTTLRVGVIISTILIVGGMLIFVGLHSSSKDIYSYNTSVSVSLLYYKDPLTISLYGLIVLILIPVLIVAEQVAIYAYERDKVYLILSLIVLSIMLFAILVMPRILH</sequence>
<feature type="transmembrane region" description="Helical" evidence="1">
    <location>
        <begin position="59"/>
        <end position="82"/>
    </location>
</feature>
<keyword evidence="1" id="KW-0812">Transmembrane</keyword>
<keyword evidence="1" id="KW-0472">Membrane</keyword>
<keyword evidence="1" id="KW-1133">Transmembrane helix</keyword>
<name>A0A8D5U4Y7_9CREN</name>
<evidence type="ECO:0000313" key="3">
    <source>
        <dbReference type="Proteomes" id="UP000825123"/>
    </source>
</evidence>
<organism evidence="2 3">
    <name type="scientific">Stygiolobus caldivivus</name>
    <dbReference type="NCBI Taxonomy" id="2824673"/>
    <lineage>
        <taxon>Archaea</taxon>
        <taxon>Thermoproteota</taxon>
        <taxon>Thermoprotei</taxon>
        <taxon>Sulfolobales</taxon>
        <taxon>Sulfolobaceae</taxon>
        <taxon>Stygiolobus</taxon>
    </lineage>
</organism>
<dbReference type="EMBL" id="AP024597">
    <property type="protein sequence ID" value="BCU69364.1"/>
    <property type="molecule type" value="Genomic_DNA"/>
</dbReference>
<feature type="transmembrane region" description="Helical" evidence="1">
    <location>
        <begin position="12"/>
        <end position="32"/>
    </location>
</feature>
<evidence type="ECO:0000256" key="1">
    <source>
        <dbReference type="SAM" id="Phobius"/>
    </source>
</evidence>
<accession>A0A8D5U4Y7</accession>
<dbReference type="KEGG" id="csty:KN1_06610"/>